<dbReference type="Proteomes" id="UP000295351">
    <property type="component" value="Unassembled WGS sequence"/>
</dbReference>
<protein>
    <submittedName>
        <fullName evidence="7">IclR family transcriptional regulator</fullName>
    </submittedName>
</protein>
<evidence type="ECO:0000259" key="5">
    <source>
        <dbReference type="PROSITE" id="PS51077"/>
    </source>
</evidence>
<keyword evidence="2" id="KW-0238">DNA-binding</keyword>
<feature type="domain" description="IclR-ED" evidence="6">
    <location>
        <begin position="83"/>
        <end position="266"/>
    </location>
</feature>
<feature type="region of interest" description="Disordered" evidence="4">
    <location>
        <begin position="265"/>
        <end position="285"/>
    </location>
</feature>
<evidence type="ECO:0000313" key="7">
    <source>
        <dbReference type="EMBL" id="TCN37403.1"/>
    </source>
</evidence>
<dbReference type="GO" id="GO:0003700">
    <property type="term" value="F:DNA-binding transcription factor activity"/>
    <property type="evidence" value="ECO:0007669"/>
    <property type="project" value="TreeGrafter"/>
</dbReference>
<dbReference type="SUPFAM" id="SSF46785">
    <property type="entry name" value="Winged helix' DNA-binding domain"/>
    <property type="match status" value="1"/>
</dbReference>
<dbReference type="Pfam" id="PF09339">
    <property type="entry name" value="HTH_IclR"/>
    <property type="match status" value="1"/>
</dbReference>
<evidence type="ECO:0000256" key="1">
    <source>
        <dbReference type="ARBA" id="ARBA00023015"/>
    </source>
</evidence>
<dbReference type="InterPro" id="IPR050707">
    <property type="entry name" value="HTH_MetabolicPath_Reg"/>
</dbReference>
<dbReference type="PROSITE" id="PS51078">
    <property type="entry name" value="ICLR_ED"/>
    <property type="match status" value="1"/>
</dbReference>
<feature type="compositionally biased region" description="Polar residues" evidence="4">
    <location>
        <begin position="272"/>
        <end position="285"/>
    </location>
</feature>
<organism evidence="7 8">
    <name type="scientific">Shinella granuli</name>
    <dbReference type="NCBI Taxonomy" id="323621"/>
    <lineage>
        <taxon>Bacteria</taxon>
        <taxon>Pseudomonadati</taxon>
        <taxon>Pseudomonadota</taxon>
        <taxon>Alphaproteobacteria</taxon>
        <taxon>Hyphomicrobiales</taxon>
        <taxon>Rhizobiaceae</taxon>
        <taxon>Shinella</taxon>
    </lineage>
</organism>
<dbReference type="GO" id="GO:0003677">
    <property type="term" value="F:DNA binding"/>
    <property type="evidence" value="ECO:0007669"/>
    <property type="project" value="UniProtKB-KW"/>
</dbReference>
<gene>
    <name evidence="7" type="ORF">EV665_12233</name>
</gene>
<dbReference type="AlphaFoldDB" id="A0A4R2CBB2"/>
<keyword evidence="1" id="KW-0805">Transcription regulation</keyword>
<dbReference type="GO" id="GO:0045892">
    <property type="term" value="P:negative regulation of DNA-templated transcription"/>
    <property type="evidence" value="ECO:0007669"/>
    <property type="project" value="TreeGrafter"/>
</dbReference>
<accession>A0A4R2CBB2</accession>
<dbReference type="InterPro" id="IPR036390">
    <property type="entry name" value="WH_DNA-bd_sf"/>
</dbReference>
<dbReference type="Gene3D" id="1.10.10.10">
    <property type="entry name" value="Winged helix-like DNA-binding domain superfamily/Winged helix DNA-binding domain"/>
    <property type="match status" value="1"/>
</dbReference>
<keyword evidence="8" id="KW-1185">Reference proteome</keyword>
<keyword evidence="3" id="KW-0804">Transcription</keyword>
<comment type="caution">
    <text evidence="7">The sequence shown here is derived from an EMBL/GenBank/DDBJ whole genome shotgun (WGS) entry which is preliminary data.</text>
</comment>
<evidence type="ECO:0000256" key="2">
    <source>
        <dbReference type="ARBA" id="ARBA00023125"/>
    </source>
</evidence>
<proteinExistence type="predicted"/>
<dbReference type="PANTHER" id="PTHR30136:SF33">
    <property type="entry name" value="TRANSCRIPTIONAL REGULATORY PROTEIN"/>
    <property type="match status" value="1"/>
</dbReference>
<dbReference type="EMBL" id="SLVX01000022">
    <property type="protein sequence ID" value="TCN37403.1"/>
    <property type="molecule type" value="Genomic_DNA"/>
</dbReference>
<dbReference type="Pfam" id="PF01614">
    <property type="entry name" value="IclR_C"/>
    <property type="match status" value="1"/>
</dbReference>
<evidence type="ECO:0000259" key="6">
    <source>
        <dbReference type="PROSITE" id="PS51078"/>
    </source>
</evidence>
<feature type="domain" description="HTH iclR-type" evidence="5">
    <location>
        <begin position="20"/>
        <end position="82"/>
    </location>
</feature>
<evidence type="ECO:0000256" key="3">
    <source>
        <dbReference type="ARBA" id="ARBA00023163"/>
    </source>
</evidence>
<dbReference type="InterPro" id="IPR029016">
    <property type="entry name" value="GAF-like_dom_sf"/>
</dbReference>
<sequence>MRKRTKPADGSEGVEGGNSAASLTRGLEILRAFTADDATLGNQDLIERTGLPKATVSRLTSTLVGLGYLHYDDMLGRYSIGPATVSLGYSALSSSAVIHMARPLMQELADQTGAAVALGTRDGLEMVYLANCRSMSPVSLRLNVGSRLPIYRTAMGLAYLAEMQPDIRQSVIEQLVAAEPERAEELDRLVTHAIEDYRRDGFISAFGSWHSYINAVGVAFRPTDGSPLVALTCGGIVDILSRNHCRESVGPGLLRLTRRLRARLAGEPDPFPTSQRPPNWKTSAE</sequence>
<name>A0A4R2CBB2_SHIGR</name>
<dbReference type="InterPro" id="IPR014757">
    <property type="entry name" value="Tscrpt_reg_IclR_C"/>
</dbReference>
<dbReference type="InterPro" id="IPR005471">
    <property type="entry name" value="Tscrpt_reg_IclR_N"/>
</dbReference>
<dbReference type="PROSITE" id="PS51077">
    <property type="entry name" value="HTH_ICLR"/>
    <property type="match status" value="1"/>
</dbReference>
<dbReference type="SUPFAM" id="SSF55781">
    <property type="entry name" value="GAF domain-like"/>
    <property type="match status" value="1"/>
</dbReference>
<reference evidence="7 8" key="1">
    <citation type="submission" date="2019-03" db="EMBL/GenBank/DDBJ databases">
        <title>Genomic Encyclopedia of Type Strains, Phase IV (KMG-IV): sequencing the most valuable type-strain genomes for metagenomic binning, comparative biology and taxonomic classification.</title>
        <authorList>
            <person name="Goeker M."/>
        </authorList>
    </citation>
    <scope>NUCLEOTIDE SEQUENCE [LARGE SCALE GENOMIC DNA]</scope>
    <source>
        <strain evidence="7 8">DSM 18401</strain>
    </source>
</reference>
<evidence type="ECO:0000256" key="4">
    <source>
        <dbReference type="SAM" id="MobiDB-lite"/>
    </source>
</evidence>
<evidence type="ECO:0000313" key="8">
    <source>
        <dbReference type="Proteomes" id="UP000295351"/>
    </source>
</evidence>
<dbReference type="PANTHER" id="PTHR30136">
    <property type="entry name" value="HELIX-TURN-HELIX TRANSCRIPTIONAL REGULATOR, ICLR FAMILY"/>
    <property type="match status" value="1"/>
</dbReference>
<dbReference type="RefSeq" id="WP_133036150.1">
    <property type="nucleotide sequence ID" value="NZ_BAABEI010000009.1"/>
</dbReference>
<dbReference type="InterPro" id="IPR036388">
    <property type="entry name" value="WH-like_DNA-bd_sf"/>
</dbReference>
<dbReference type="Gene3D" id="3.30.450.40">
    <property type="match status" value="1"/>
</dbReference>
<dbReference type="SMART" id="SM00346">
    <property type="entry name" value="HTH_ICLR"/>
    <property type="match status" value="1"/>
</dbReference>